<evidence type="ECO:0000256" key="2">
    <source>
        <dbReference type="ARBA" id="ARBA00012438"/>
    </source>
</evidence>
<dbReference type="InterPro" id="IPR005467">
    <property type="entry name" value="His_kinase_dom"/>
</dbReference>
<dbReference type="Proteomes" id="UP000613193">
    <property type="component" value="Unassembled WGS sequence"/>
</dbReference>
<dbReference type="PRINTS" id="PR00344">
    <property type="entry name" value="BCTRLSENSOR"/>
</dbReference>
<dbReference type="GO" id="GO:0005524">
    <property type="term" value="F:ATP binding"/>
    <property type="evidence" value="ECO:0007669"/>
    <property type="project" value="UniProtKB-KW"/>
</dbReference>
<dbReference type="InterPro" id="IPR036097">
    <property type="entry name" value="HisK_dim/P_sf"/>
</dbReference>
<reference evidence="13" key="1">
    <citation type="submission" date="2020-12" db="EMBL/GenBank/DDBJ databases">
        <title>Bacterial novel species Mucilaginibacter sp. SD-g isolated from soil.</title>
        <authorList>
            <person name="Jung H.-Y."/>
        </authorList>
    </citation>
    <scope>NUCLEOTIDE SEQUENCE</scope>
    <source>
        <strain evidence="13">SD-g</strain>
    </source>
</reference>
<dbReference type="GO" id="GO:0000155">
    <property type="term" value="F:phosphorelay sensor kinase activity"/>
    <property type="evidence" value="ECO:0007669"/>
    <property type="project" value="InterPro"/>
</dbReference>
<dbReference type="Gene3D" id="1.25.40.10">
    <property type="entry name" value="Tetratricopeptide repeat domain"/>
    <property type="match status" value="2"/>
</dbReference>
<dbReference type="Pfam" id="PF02518">
    <property type="entry name" value="HATPase_c"/>
    <property type="match status" value="1"/>
</dbReference>
<dbReference type="SMART" id="SM00028">
    <property type="entry name" value="TPR"/>
    <property type="match status" value="6"/>
</dbReference>
<dbReference type="AlphaFoldDB" id="A0A934UNE9"/>
<organism evidence="13 14">
    <name type="scientific">Mucilaginibacter segetis</name>
    <dbReference type="NCBI Taxonomy" id="2793071"/>
    <lineage>
        <taxon>Bacteria</taxon>
        <taxon>Pseudomonadati</taxon>
        <taxon>Bacteroidota</taxon>
        <taxon>Sphingobacteriia</taxon>
        <taxon>Sphingobacteriales</taxon>
        <taxon>Sphingobacteriaceae</taxon>
        <taxon>Mucilaginibacter</taxon>
    </lineage>
</organism>
<comment type="caution">
    <text evidence="13">The sequence shown here is derived from an EMBL/GenBank/DDBJ whole genome shotgun (WGS) entry which is preliminary data.</text>
</comment>
<keyword evidence="8" id="KW-0902">Two-component regulatory system</keyword>
<dbReference type="InterPro" id="IPR011990">
    <property type="entry name" value="TPR-like_helical_dom_sf"/>
</dbReference>
<dbReference type="SUPFAM" id="SSF48452">
    <property type="entry name" value="TPR-like"/>
    <property type="match status" value="2"/>
</dbReference>
<dbReference type="GO" id="GO:0007234">
    <property type="term" value="P:osmosensory signaling via phosphorelay pathway"/>
    <property type="evidence" value="ECO:0007669"/>
    <property type="project" value="TreeGrafter"/>
</dbReference>
<sequence length="711" mass="80544">MPYLHILIKRAIKKCYWLLLFIVTPCYAQLAKVNELQQRLKQPLEDTVRLTVLKQLSLAYSSVDPEKKFYYANVYKNLAEKLNNHEAVADAYINMGVSYGLRSKADSALYYFIIAYNRAEKINYELGMARSLSNIGYAYDRLDSKQESIKNYLQALNIFKKIDYARGINQTLTNIGSLYFDLNQYKLAESYFAQCLANATANKDTAGIGYALYTLGNSYQAMGQNKKALTYLTKSLTIRQQLDDRPGIALVRRAIGLAYYNQKQYDKALTNFNIALSATRELKQAYEQGATLDEIAKVYIALHDYNKAKVAANECLAIGREIKSKIMESAGLNRLIAVYKGENNIAKAFQYQSEYIATQDSISTEKILNDITLTEISRMRAENAELAKDNKVISTENSNYLTHLNQYANLLVIVFITLCSVILLLLIQYRRNMDKQAANKVLQKQKEEITTINKELQTLNEEVTTQMELTHSQNIELEHLNGVKNKFFSIISHDLRSPISNLQSLFSVYREGVVDKSEFSMLLAKLEDTIISTGNFLDNLLEWSKNQLEGIKINPVDFDVNECVAENIRLFESKIIMKGLKVTNHIIPPAMVHADKDMINLVVRNLFSNSVKFCNPGDEIKFESHTDEGKVIIAIHDTGPGISQGDREKLFSLEHSLSTGTQGEKGNHLGLILCKDMVTQNNGDIWFDTNRDKGTTFCIALPVSKQQLIEG</sequence>
<dbReference type="EMBL" id="JAEHFW010000002">
    <property type="protein sequence ID" value="MBK0380349.1"/>
    <property type="molecule type" value="Genomic_DNA"/>
</dbReference>
<dbReference type="InterPro" id="IPR003594">
    <property type="entry name" value="HATPase_dom"/>
</dbReference>
<proteinExistence type="predicted"/>
<dbReference type="SUPFAM" id="SSF55874">
    <property type="entry name" value="ATPase domain of HSP90 chaperone/DNA topoisomerase II/histidine kinase"/>
    <property type="match status" value="1"/>
</dbReference>
<evidence type="ECO:0000256" key="7">
    <source>
        <dbReference type="ARBA" id="ARBA00022840"/>
    </source>
</evidence>
<keyword evidence="11" id="KW-0812">Transmembrane</keyword>
<dbReference type="PROSITE" id="PS50109">
    <property type="entry name" value="HIS_KIN"/>
    <property type="match status" value="1"/>
</dbReference>
<evidence type="ECO:0000256" key="8">
    <source>
        <dbReference type="ARBA" id="ARBA00023012"/>
    </source>
</evidence>
<keyword evidence="3" id="KW-0597">Phosphoprotein</keyword>
<evidence type="ECO:0000256" key="9">
    <source>
        <dbReference type="PROSITE-ProRule" id="PRU00339"/>
    </source>
</evidence>
<dbReference type="RefSeq" id="WP_200066872.1">
    <property type="nucleotide sequence ID" value="NZ_JAEHFW010000002.1"/>
</dbReference>
<evidence type="ECO:0000256" key="4">
    <source>
        <dbReference type="ARBA" id="ARBA00022679"/>
    </source>
</evidence>
<accession>A0A934UNE9</accession>
<keyword evidence="11" id="KW-0472">Membrane</keyword>
<evidence type="ECO:0000256" key="1">
    <source>
        <dbReference type="ARBA" id="ARBA00000085"/>
    </source>
</evidence>
<dbReference type="GO" id="GO:0030295">
    <property type="term" value="F:protein kinase activator activity"/>
    <property type="evidence" value="ECO:0007669"/>
    <property type="project" value="TreeGrafter"/>
</dbReference>
<evidence type="ECO:0000256" key="5">
    <source>
        <dbReference type="ARBA" id="ARBA00022741"/>
    </source>
</evidence>
<keyword evidence="9" id="KW-0802">TPR repeat</keyword>
<dbReference type="Pfam" id="PF13424">
    <property type="entry name" value="TPR_12"/>
    <property type="match status" value="2"/>
</dbReference>
<dbReference type="GO" id="GO:0000156">
    <property type="term" value="F:phosphorelay response regulator activity"/>
    <property type="evidence" value="ECO:0007669"/>
    <property type="project" value="TreeGrafter"/>
</dbReference>
<dbReference type="PROSITE" id="PS50005">
    <property type="entry name" value="TPR"/>
    <property type="match status" value="2"/>
</dbReference>
<dbReference type="InterPro" id="IPR019734">
    <property type="entry name" value="TPR_rpt"/>
</dbReference>
<dbReference type="Gene3D" id="3.30.565.10">
    <property type="entry name" value="Histidine kinase-like ATPase, C-terminal domain"/>
    <property type="match status" value="1"/>
</dbReference>
<evidence type="ECO:0000256" key="6">
    <source>
        <dbReference type="ARBA" id="ARBA00022777"/>
    </source>
</evidence>
<evidence type="ECO:0000313" key="14">
    <source>
        <dbReference type="Proteomes" id="UP000613193"/>
    </source>
</evidence>
<feature type="coiled-coil region" evidence="10">
    <location>
        <begin position="435"/>
        <end position="462"/>
    </location>
</feature>
<keyword evidence="7" id="KW-0067">ATP-binding</keyword>
<protein>
    <recommendedName>
        <fullName evidence="2">histidine kinase</fullName>
        <ecNumber evidence="2">2.7.13.3</ecNumber>
    </recommendedName>
</protein>
<keyword evidence="11" id="KW-1133">Transmembrane helix</keyword>
<evidence type="ECO:0000256" key="10">
    <source>
        <dbReference type="SAM" id="Coils"/>
    </source>
</evidence>
<dbReference type="CDD" id="cd00082">
    <property type="entry name" value="HisKA"/>
    <property type="match status" value="1"/>
</dbReference>
<dbReference type="SMART" id="SM00387">
    <property type="entry name" value="HATPase_c"/>
    <property type="match status" value="1"/>
</dbReference>
<evidence type="ECO:0000259" key="12">
    <source>
        <dbReference type="PROSITE" id="PS50109"/>
    </source>
</evidence>
<dbReference type="Gene3D" id="1.10.287.130">
    <property type="match status" value="1"/>
</dbReference>
<evidence type="ECO:0000256" key="3">
    <source>
        <dbReference type="ARBA" id="ARBA00022553"/>
    </source>
</evidence>
<keyword evidence="6 13" id="KW-0418">Kinase</keyword>
<name>A0A934UNE9_9SPHI</name>
<evidence type="ECO:0000313" key="13">
    <source>
        <dbReference type="EMBL" id="MBK0380349.1"/>
    </source>
</evidence>
<dbReference type="PANTHER" id="PTHR42878:SF7">
    <property type="entry name" value="SENSOR HISTIDINE KINASE GLRK"/>
    <property type="match status" value="1"/>
</dbReference>
<comment type="catalytic activity">
    <reaction evidence="1">
        <text>ATP + protein L-histidine = ADP + protein N-phospho-L-histidine.</text>
        <dbReference type="EC" id="2.7.13.3"/>
    </reaction>
</comment>
<keyword evidence="10" id="KW-0175">Coiled coil</keyword>
<dbReference type="PANTHER" id="PTHR42878">
    <property type="entry name" value="TWO-COMPONENT HISTIDINE KINASE"/>
    <property type="match status" value="1"/>
</dbReference>
<keyword evidence="5" id="KW-0547">Nucleotide-binding</keyword>
<dbReference type="EC" id="2.7.13.3" evidence="2"/>
<feature type="domain" description="Histidine kinase" evidence="12">
    <location>
        <begin position="490"/>
        <end position="705"/>
    </location>
</feature>
<dbReference type="InterPro" id="IPR004358">
    <property type="entry name" value="Sig_transdc_His_kin-like_C"/>
</dbReference>
<feature type="transmembrane region" description="Helical" evidence="11">
    <location>
        <begin position="407"/>
        <end position="427"/>
    </location>
</feature>
<gene>
    <name evidence="13" type="ORF">I5M19_13575</name>
</gene>
<dbReference type="InterPro" id="IPR036890">
    <property type="entry name" value="HATPase_C_sf"/>
</dbReference>
<dbReference type="InterPro" id="IPR050351">
    <property type="entry name" value="BphY/WalK/GraS-like"/>
</dbReference>
<dbReference type="SMART" id="SM00388">
    <property type="entry name" value="HisKA"/>
    <property type="match status" value="1"/>
</dbReference>
<feature type="repeat" description="TPR" evidence="9">
    <location>
        <begin position="249"/>
        <end position="282"/>
    </location>
</feature>
<feature type="repeat" description="TPR" evidence="9">
    <location>
        <begin position="209"/>
        <end position="242"/>
    </location>
</feature>
<dbReference type="SUPFAM" id="SSF47384">
    <property type="entry name" value="Homodimeric domain of signal transducing histidine kinase"/>
    <property type="match status" value="1"/>
</dbReference>
<evidence type="ECO:0000256" key="11">
    <source>
        <dbReference type="SAM" id="Phobius"/>
    </source>
</evidence>
<keyword evidence="14" id="KW-1185">Reference proteome</keyword>
<keyword evidence="4" id="KW-0808">Transferase</keyword>
<dbReference type="InterPro" id="IPR003661">
    <property type="entry name" value="HisK_dim/P_dom"/>
</dbReference>